<dbReference type="OrthoDB" id="2020995at2759"/>
<evidence type="ECO:0000259" key="7">
    <source>
        <dbReference type="PROSITE" id="PS50811"/>
    </source>
</evidence>
<feature type="compositionally biased region" description="Basic and acidic residues" evidence="6">
    <location>
        <begin position="47"/>
        <end position="57"/>
    </location>
</feature>
<proteinExistence type="predicted"/>
<dbReference type="GO" id="GO:0005634">
    <property type="term" value="C:nucleus"/>
    <property type="evidence" value="ECO:0007669"/>
    <property type="project" value="UniProtKB-SubCell"/>
</dbReference>
<organism evidence="8 9">
    <name type="scientific">Musa troglodytarum</name>
    <name type="common">fe'i banana</name>
    <dbReference type="NCBI Taxonomy" id="320322"/>
    <lineage>
        <taxon>Eukaryota</taxon>
        <taxon>Viridiplantae</taxon>
        <taxon>Streptophyta</taxon>
        <taxon>Embryophyta</taxon>
        <taxon>Tracheophyta</taxon>
        <taxon>Spermatophyta</taxon>
        <taxon>Magnoliopsida</taxon>
        <taxon>Liliopsida</taxon>
        <taxon>Zingiberales</taxon>
        <taxon>Musaceae</taxon>
        <taxon>Musa</taxon>
    </lineage>
</organism>
<dbReference type="EMBL" id="CP097508">
    <property type="protein sequence ID" value="URE08266.1"/>
    <property type="molecule type" value="Genomic_DNA"/>
</dbReference>
<reference evidence="8" key="1">
    <citation type="submission" date="2022-05" db="EMBL/GenBank/DDBJ databases">
        <title>The Musa troglodytarum L. genome provides insights into the mechanism of non-climacteric behaviour and enrichment of carotenoids.</title>
        <authorList>
            <person name="Wang J."/>
        </authorList>
    </citation>
    <scope>NUCLEOTIDE SEQUENCE</scope>
    <source>
        <tissue evidence="8">Leaf</tissue>
    </source>
</reference>
<feature type="domain" description="WRKY" evidence="7">
    <location>
        <begin position="224"/>
        <end position="290"/>
    </location>
</feature>
<dbReference type="AlphaFoldDB" id="A0A9E7G3L8"/>
<sequence length="380" mass="42390">MSVKRKREERVMQIDLSLEAAQEEERAVEEGEDGGHLVEEEEDEVEDSHRKENQKPADMIEHELCMLQSELDRVKEENKMLREVVDRSRKDYYELQMRFRDILQQEQLKVSLSLGAEGSQDPKMVVADQGIDSDDAAELSLSLSLQTRADPHERVDAREEKGKGSKSSAPLQDAAMITSHSIDPATRRTRVSVRARCQGPTVSRPLLHATPSSSNASELILFLREVLQMNDGCRWRKYGQKVAKRNPCPRAYYRCTVTPACPVRKQVQRCLEDMSILVTTYEGTHDHPLPVAATALASTAAANHMPMYLADSSSSIVDSIPNHVPSASFSSYLANSAPHLPTMDSLATSTSFSSSIFGGGISHGYPHWSNFGSKEWGKFE</sequence>
<dbReference type="Proteomes" id="UP001055439">
    <property type="component" value="Chromosome 6"/>
</dbReference>
<accession>A0A9E7G3L8</accession>
<dbReference type="InterPro" id="IPR044810">
    <property type="entry name" value="WRKY_plant"/>
</dbReference>
<evidence type="ECO:0000256" key="1">
    <source>
        <dbReference type="ARBA" id="ARBA00004123"/>
    </source>
</evidence>
<name>A0A9E7G3L8_9LILI</name>
<evidence type="ECO:0000256" key="5">
    <source>
        <dbReference type="ARBA" id="ARBA00023242"/>
    </source>
</evidence>
<gene>
    <name evidence="8" type="ORF">MUK42_04427</name>
</gene>
<evidence type="ECO:0000256" key="6">
    <source>
        <dbReference type="SAM" id="MobiDB-lite"/>
    </source>
</evidence>
<evidence type="ECO:0000256" key="3">
    <source>
        <dbReference type="ARBA" id="ARBA00023125"/>
    </source>
</evidence>
<feature type="region of interest" description="Disordered" evidence="6">
    <location>
        <begin position="143"/>
        <end position="170"/>
    </location>
</feature>
<comment type="subcellular location">
    <subcellularLocation>
        <location evidence="1">Nucleus</location>
    </subcellularLocation>
</comment>
<evidence type="ECO:0000256" key="2">
    <source>
        <dbReference type="ARBA" id="ARBA00023015"/>
    </source>
</evidence>
<dbReference type="PANTHER" id="PTHR31429">
    <property type="entry name" value="WRKY TRANSCRIPTION FACTOR 36-RELATED"/>
    <property type="match status" value="1"/>
</dbReference>
<keyword evidence="4" id="KW-0804">Transcription</keyword>
<dbReference type="Gene3D" id="2.20.25.80">
    <property type="entry name" value="WRKY domain"/>
    <property type="match status" value="1"/>
</dbReference>
<keyword evidence="5" id="KW-0539">Nucleus</keyword>
<evidence type="ECO:0000313" key="8">
    <source>
        <dbReference type="EMBL" id="URE08266.1"/>
    </source>
</evidence>
<dbReference type="PANTHER" id="PTHR31429:SF54">
    <property type="entry name" value="WRKY TRANSCRIPTION FACTOR 9-RELATED"/>
    <property type="match status" value="1"/>
</dbReference>
<dbReference type="GO" id="GO:0043565">
    <property type="term" value="F:sequence-specific DNA binding"/>
    <property type="evidence" value="ECO:0007669"/>
    <property type="project" value="InterPro"/>
</dbReference>
<feature type="compositionally biased region" description="Basic and acidic residues" evidence="6">
    <location>
        <begin position="23"/>
        <end position="38"/>
    </location>
</feature>
<evidence type="ECO:0000313" key="9">
    <source>
        <dbReference type="Proteomes" id="UP001055439"/>
    </source>
</evidence>
<dbReference type="SMART" id="SM00774">
    <property type="entry name" value="WRKY"/>
    <property type="match status" value="1"/>
</dbReference>
<dbReference type="GO" id="GO:0003700">
    <property type="term" value="F:DNA-binding transcription factor activity"/>
    <property type="evidence" value="ECO:0007669"/>
    <property type="project" value="InterPro"/>
</dbReference>
<feature type="compositionally biased region" description="Basic and acidic residues" evidence="6">
    <location>
        <begin position="149"/>
        <end position="163"/>
    </location>
</feature>
<dbReference type="PROSITE" id="PS50811">
    <property type="entry name" value="WRKY"/>
    <property type="match status" value="1"/>
</dbReference>
<dbReference type="Pfam" id="PF03106">
    <property type="entry name" value="WRKY"/>
    <property type="match status" value="1"/>
</dbReference>
<dbReference type="InterPro" id="IPR036576">
    <property type="entry name" value="WRKY_dom_sf"/>
</dbReference>
<keyword evidence="3" id="KW-0238">DNA-binding</keyword>
<evidence type="ECO:0000256" key="4">
    <source>
        <dbReference type="ARBA" id="ARBA00023163"/>
    </source>
</evidence>
<dbReference type="InterPro" id="IPR003657">
    <property type="entry name" value="WRKY_dom"/>
</dbReference>
<dbReference type="SUPFAM" id="SSF118290">
    <property type="entry name" value="WRKY DNA-binding domain"/>
    <property type="match status" value="1"/>
</dbReference>
<protein>
    <recommendedName>
        <fullName evidence="7">WRKY domain-containing protein</fullName>
    </recommendedName>
</protein>
<feature type="region of interest" description="Disordered" evidence="6">
    <location>
        <begin position="18"/>
        <end position="57"/>
    </location>
</feature>
<keyword evidence="9" id="KW-1185">Reference proteome</keyword>
<keyword evidence="2" id="KW-0805">Transcription regulation</keyword>